<dbReference type="GO" id="GO:0043571">
    <property type="term" value="P:maintenance of CRISPR repeat elements"/>
    <property type="evidence" value="ECO:0007669"/>
    <property type="project" value="UniProtKB-UniRule"/>
</dbReference>
<evidence type="ECO:0000256" key="5">
    <source>
        <dbReference type="ARBA" id="ARBA00022759"/>
    </source>
</evidence>
<keyword evidence="8 9" id="KW-0051">Antiviral defense</keyword>
<reference evidence="10 11" key="1">
    <citation type="submission" date="2017-07" db="EMBL/GenBank/DDBJ databases">
        <title>Complete Genome Sequence of the cosmetic ferment Vitreoscilla filiformis (ATCC15551).</title>
        <authorList>
            <person name="Contreras S."/>
            <person name="Sagory-Zalkind P."/>
            <person name="Blanquart H."/>
            <person name="Iltis A."/>
            <person name="Morand S.C."/>
        </authorList>
    </citation>
    <scope>NUCLEOTIDE SEQUENCE [LARGE SCALE GENOMIC DNA]</scope>
    <source>
        <strain evidence="10 11">ATCC 15551</strain>
    </source>
</reference>
<dbReference type="SUPFAM" id="SSF143430">
    <property type="entry name" value="TTP0101/SSO1404-like"/>
    <property type="match status" value="1"/>
</dbReference>
<dbReference type="PANTHER" id="PTHR34405:SF3">
    <property type="entry name" value="CRISPR-ASSOCIATED ENDORIBONUCLEASE CAS2 3"/>
    <property type="match status" value="1"/>
</dbReference>
<sequence>MVSYDVADDGRRQRVATWLLGWGDRVLESVFECVWRADQLEKVVGDLSGLIDPAQDRVWLVPICRRCLWAAKVNGLGRRVGPCAHHVV</sequence>
<organism evidence="10 11">
    <name type="scientific">Vitreoscilla filiformis</name>
    <dbReference type="NCBI Taxonomy" id="63"/>
    <lineage>
        <taxon>Bacteria</taxon>
        <taxon>Pseudomonadati</taxon>
        <taxon>Pseudomonadota</taxon>
        <taxon>Betaproteobacteria</taxon>
        <taxon>Neisseriales</taxon>
        <taxon>Neisseriaceae</taxon>
        <taxon>Vitreoscilla</taxon>
    </lineage>
</organism>
<dbReference type="PANTHER" id="PTHR34405">
    <property type="entry name" value="CRISPR-ASSOCIATED ENDORIBONUCLEASE CAS2"/>
    <property type="match status" value="1"/>
</dbReference>
<comment type="subunit">
    <text evidence="9">Homodimer, forms a heterotetramer with a Cas1 homodimer.</text>
</comment>
<dbReference type="NCBIfam" id="TIGR01573">
    <property type="entry name" value="cas2"/>
    <property type="match status" value="1"/>
</dbReference>
<dbReference type="Proteomes" id="UP000199729">
    <property type="component" value="Chromosome"/>
</dbReference>
<keyword evidence="3 9" id="KW-0540">Nuclease</keyword>
<keyword evidence="11" id="KW-1185">Reference proteome</keyword>
<comment type="function">
    <text evidence="9">CRISPR (clustered regularly interspaced short palindromic repeat), is an adaptive immune system that provides protection against mobile genetic elements (viruses, transposable elements and conjugative plasmids). CRISPR clusters contain sequences complementary to antecedent mobile elements and target invading nucleic acids. CRISPR clusters are transcribed and processed into CRISPR RNA (crRNA). Functions as a ssRNA-specific endoribonuclease. Involved in the integration of spacer DNA into the CRISPR cassette.</text>
</comment>
<feature type="binding site" evidence="9">
    <location>
        <position position="5"/>
    </location>
    <ligand>
        <name>Mg(2+)</name>
        <dbReference type="ChEBI" id="CHEBI:18420"/>
        <note>catalytic</note>
    </ligand>
</feature>
<evidence type="ECO:0000256" key="4">
    <source>
        <dbReference type="ARBA" id="ARBA00022723"/>
    </source>
</evidence>
<protein>
    <recommendedName>
        <fullName evidence="9">CRISPR-associated endoribonuclease Cas2</fullName>
        <ecNumber evidence="9">3.1.-.-</ecNumber>
    </recommendedName>
</protein>
<evidence type="ECO:0000313" key="10">
    <source>
        <dbReference type="EMBL" id="ASM77906.1"/>
    </source>
</evidence>
<dbReference type="KEGG" id="vff:VITFI_CDS2128"/>
<evidence type="ECO:0000256" key="2">
    <source>
        <dbReference type="ARBA" id="ARBA00009959"/>
    </source>
</evidence>
<proteinExistence type="inferred from homology"/>
<comment type="similarity">
    <text evidence="2 9">Belongs to the CRISPR-associated endoribonuclease Cas2 protein family.</text>
</comment>
<keyword evidence="5 9" id="KW-0255">Endonuclease</keyword>
<dbReference type="GO" id="GO:0004521">
    <property type="term" value="F:RNA endonuclease activity"/>
    <property type="evidence" value="ECO:0007669"/>
    <property type="project" value="InterPro"/>
</dbReference>
<dbReference type="EC" id="3.1.-.-" evidence="9"/>
<keyword evidence="4 9" id="KW-0479">Metal-binding</keyword>
<dbReference type="InterPro" id="IPR021127">
    <property type="entry name" value="CRISPR_associated_Cas2"/>
</dbReference>
<name>A0A221KFW0_VITFI</name>
<dbReference type="EMBL" id="CP022423">
    <property type="protein sequence ID" value="ASM77906.1"/>
    <property type="molecule type" value="Genomic_DNA"/>
</dbReference>
<evidence type="ECO:0000256" key="3">
    <source>
        <dbReference type="ARBA" id="ARBA00022722"/>
    </source>
</evidence>
<dbReference type="AlphaFoldDB" id="A0A221KFW0"/>
<dbReference type="GO" id="GO:0016787">
    <property type="term" value="F:hydrolase activity"/>
    <property type="evidence" value="ECO:0007669"/>
    <property type="project" value="UniProtKB-KW"/>
</dbReference>
<keyword evidence="7 9" id="KW-0460">Magnesium</keyword>
<evidence type="ECO:0000256" key="9">
    <source>
        <dbReference type="HAMAP-Rule" id="MF_01471"/>
    </source>
</evidence>
<dbReference type="HAMAP" id="MF_01471">
    <property type="entry name" value="Cas2"/>
    <property type="match status" value="1"/>
</dbReference>
<dbReference type="CDD" id="cd09725">
    <property type="entry name" value="Cas2_I_II_III"/>
    <property type="match status" value="1"/>
</dbReference>
<dbReference type="GO" id="GO:0046872">
    <property type="term" value="F:metal ion binding"/>
    <property type="evidence" value="ECO:0007669"/>
    <property type="project" value="UniProtKB-UniRule"/>
</dbReference>
<dbReference type="Gene3D" id="3.30.70.240">
    <property type="match status" value="1"/>
</dbReference>
<evidence type="ECO:0000256" key="7">
    <source>
        <dbReference type="ARBA" id="ARBA00022842"/>
    </source>
</evidence>
<accession>A0A221KFW0</accession>
<dbReference type="InterPro" id="IPR019199">
    <property type="entry name" value="Virulence_VapD/CRISPR_Cas2"/>
</dbReference>
<evidence type="ECO:0000256" key="6">
    <source>
        <dbReference type="ARBA" id="ARBA00022801"/>
    </source>
</evidence>
<evidence type="ECO:0000256" key="8">
    <source>
        <dbReference type="ARBA" id="ARBA00023118"/>
    </source>
</evidence>
<gene>
    <name evidence="9" type="primary">cas2</name>
    <name evidence="10" type="ORF">VITFI_CDS2128</name>
</gene>
<dbReference type="GO" id="GO:0051607">
    <property type="term" value="P:defense response to virus"/>
    <property type="evidence" value="ECO:0007669"/>
    <property type="project" value="UniProtKB-UniRule"/>
</dbReference>
<evidence type="ECO:0000313" key="11">
    <source>
        <dbReference type="Proteomes" id="UP000199729"/>
    </source>
</evidence>
<dbReference type="Pfam" id="PF09827">
    <property type="entry name" value="CRISPR_Cas2"/>
    <property type="match status" value="1"/>
</dbReference>
<evidence type="ECO:0000256" key="1">
    <source>
        <dbReference type="ARBA" id="ARBA00001946"/>
    </source>
</evidence>
<keyword evidence="6 9" id="KW-0378">Hydrolase</keyword>
<comment type="cofactor">
    <cofactor evidence="1 9">
        <name>Mg(2+)</name>
        <dbReference type="ChEBI" id="CHEBI:18420"/>
    </cofactor>
</comment>